<dbReference type="AlphaFoldDB" id="A0ABD4K5L6"/>
<sequence>MSTKRKEKAVAGMTKAVCISRATNIAFQDGKNPDYVGLWVSHFDAMPCDHLREKGGEICNSCVDKDKCQDIKP</sequence>
<protein>
    <submittedName>
        <fullName evidence="1">Uncharacterized protein</fullName>
    </submittedName>
</protein>
<dbReference type="Proteomes" id="UP000628560">
    <property type="component" value="Unassembled WGS sequence"/>
</dbReference>
<evidence type="ECO:0000313" key="1">
    <source>
        <dbReference type="EMBL" id="MBF4177256.1"/>
    </source>
</evidence>
<gene>
    <name evidence="1" type="ORF">ISP11_05195</name>
</gene>
<proteinExistence type="predicted"/>
<name>A0ABD4K5L6_9ENTR</name>
<accession>A0ABD4K5L6</accession>
<reference evidence="1 2" key="1">
    <citation type="submission" date="2020-11" db="EMBL/GenBank/DDBJ databases">
        <title>Identification of Lelliottia nimipressuralis from Wound Infection by Whole Genome-Based Bacterial Identification.</title>
        <authorList>
            <person name="Navarathna D.H."/>
            <person name="Choi H."/>
            <person name="Jinadatha C."/>
            <person name="Chatterjee P."/>
            <person name="Hwang M."/>
        </authorList>
    </citation>
    <scope>NUCLEOTIDE SEQUENCE [LARGE SCALE GENOMIC DNA]</scope>
    <source>
        <strain evidence="1 2">DN2020</strain>
    </source>
</reference>
<organism evidence="1 2">
    <name type="scientific">Lelliottia nimipressuralis</name>
    <dbReference type="NCBI Taxonomy" id="69220"/>
    <lineage>
        <taxon>Bacteria</taxon>
        <taxon>Pseudomonadati</taxon>
        <taxon>Pseudomonadota</taxon>
        <taxon>Gammaproteobacteria</taxon>
        <taxon>Enterobacterales</taxon>
        <taxon>Enterobacteriaceae</taxon>
        <taxon>Lelliottia</taxon>
    </lineage>
</organism>
<evidence type="ECO:0000313" key="2">
    <source>
        <dbReference type="Proteomes" id="UP000628560"/>
    </source>
</evidence>
<dbReference type="RefSeq" id="WP_194512566.1">
    <property type="nucleotide sequence ID" value="NZ_JADIXP010000002.1"/>
</dbReference>
<dbReference type="EMBL" id="JADIXP010000002">
    <property type="protein sequence ID" value="MBF4177256.1"/>
    <property type="molecule type" value="Genomic_DNA"/>
</dbReference>
<comment type="caution">
    <text evidence="1">The sequence shown here is derived from an EMBL/GenBank/DDBJ whole genome shotgun (WGS) entry which is preliminary data.</text>
</comment>